<evidence type="ECO:0000256" key="4">
    <source>
        <dbReference type="ARBA" id="ARBA00023152"/>
    </source>
</evidence>
<dbReference type="GO" id="GO:0006096">
    <property type="term" value="P:glycolytic process"/>
    <property type="evidence" value="ECO:0007669"/>
    <property type="project" value="UniProtKB-UniPathway"/>
</dbReference>
<evidence type="ECO:0000256" key="1">
    <source>
        <dbReference type="ARBA" id="ARBA00004714"/>
    </source>
</evidence>
<dbReference type="SUPFAM" id="SSF51569">
    <property type="entry name" value="Aldolase"/>
    <property type="match status" value="1"/>
</dbReference>
<dbReference type="InterPro" id="IPR029768">
    <property type="entry name" value="Aldolase_I_AS"/>
</dbReference>
<gene>
    <name evidence="6" type="ORF">METZ01_LOCUS278968</name>
</gene>
<dbReference type="GO" id="GO:0004332">
    <property type="term" value="F:fructose-bisphosphate aldolase activity"/>
    <property type="evidence" value="ECO:0007669"/>
    <property type="project" value="UniProtKB-EC"/>
</dbReference>
<evidence type="ECO:0000256" key="3">
    <source>
        <dbReference type="ARBA" id="ARBA00013068"/>
    </source>
</evidence>
<dbReference type="EC" id="4.1.2.13" evidence="3"/>
<name>A0A382KML6_9ZZZZ</name>
<sequence>MHSQTLSKIATDLVAPGKGILAADESSATIKKRFDSINAASTEDNRRNYRAMLFTTDKVSEFISGIILFDETIRQNGKGGVSLVKTITHNGMLPGIKVDKGAKPLAGSTSETITEGLDGLRERLEEYSLLGAKFTKWRGVITIGDSIPTQYCINTNAHALARFAALSQEAGLVPIVEPEVLMDGTHDIDTCLSVTENTLREVYYELGCQNVALEGTLLKPNMILSG</sequence>
<accession>A0A382KML6</accession>
<comment type="similarity">
    <text evidence="2">Belongs to the class I fructose-bisphosphate aldolase family.</text>
</comment>
<dbReference type="InterPro" id="IPR013785">
    <property type="entry name" value="Aldolase_TIM"/>
</dbReference>
<dbReference type="NCBIfam" id="NF033379">
    <property type="entry name" value="FrucBisAld_I"/>
    <property type="match status" value="1"/>
</dbReference>
<dbReference type="Pfam" id="PF00274">
    <property type="entry name" value="Glycolytic"/>
    <property type="match status" value="1"/>
</dbReference>
<evidence type="ECO:0000256" key="2">
    <source>
        <dbReference type="ARBA" id="ARBA00010387"/>
    </source>
</evidence>
<protein>
    <recommendedName>
        <fullName evidence="3">fructose-bisphosphate aldolase</fullName>
        <ecNumber evidence="3">4.1.2.13</ecNumber>
    </recommendedName>
</protein>
<dbReference type="UniPathway" id="UPA00109">
    <property type="reaction ID" value="UER00183"/>
</dbReference>
<evidence type="ECO:0000313" key="6">
    <source>
        <dbReference type="EMBL" id="SVC26114.1"/>
    </source>
</evidence>
<reference evidence="6" key="1">
    <citation type="submission" date="2018-05" db="EMBL/GenBank/DDBJ databases">
        <authorList>
            <person name="Lanie J.A."/>
            <person name="Ng W.-L."/>
            <person name="Kazmierczak K.M."/>
            <person name="Andrzejewski T.M."/>
            <person name="Davidsen T.M."/>
            <person name="Wayne K.J."/>
            <person name="Tettelin H."/>
            <person name="Glass J.I."/>
            <person name="Rusch D."/>
            <person name="Podicherti R."/>
            <person name="Tsui H.-C.T."/>
            <person name="Winkler M.E."/>
        </authorList>
    </citation>
    <scope>NUCLEOTIDE SEQUENCE</scope>
</reference>
<dbReference type="PANTHER" id="PTHR11627">
    <property type="entry name" value="FRUCTOSE-BISPHOSPHATE ALDOLASE"/>
    <property type="match status" value="1"/>
</dbReference>
<dbReference type="AlphaFoldDB" id="A0A382KML6"/>
<dbReference type="PROSITE" id="PS00158">
    <property type="entry name" value="ALDOLASE_CLASS_I"/>
    <property type="match status" value="1"/>
</dbReference>
<keyword evidence="4" id="KW-0324">Glycolysis</keyword>
<dbReference type="Gene3D" id="3.20.20.70">
    <property type="entry name" value="Aldolase class I"/>
    <property type="match status" value="1"/>
</dbReference>
<organism evidence="6">
    <name type="scientific">marine metagenome</name>
    <dbReference type="NCBI Taxonomy" id="408172"/>
    <lineage>
        <taxon>unclassified sequences</taxon>
        <taxon>metagenomes</taxon>
        <taxon>ecological metagenomes</taxon>
    </lineage>
</organism>
<dbReference type="InterPro" id="IPR000741">
    <property type="entry name" value="FBA_I"/>
</dbReference>
<evidence type="ECO:0000256" key="5">
    <source>
        <dbReference type="ARBA" id="ARBA00023239"/>
    </source>
</evidence>
<proteinExistence type="inferred from homology"/>
<dbReference type="EMBL" id="UINC01081863">
    <property type="protein sequence ID" value="SVC26114.1"/>
    <property type="molecule type" value="Genomic_DNA"/>
</dbReference>
<comment type="pathway">
    <text evidence="1">Carbohydrate degradation; glycolysis; D-glyceraldehyde 3-phosphate and glycerone phosphate from D-glucose: step 4/4.</text>
</comment>
<feature type="non-terminal residue" evidence="6">
    <location>
        <position position="226"/>
    </location>
</feature>
<keyword evidence="5" id="KW-0456">Lyase</keyword>